<protein>
    <submittedName>
        <fullName evidence="2">Uncharacterized protein</fullName>
    </submittedName>
</protein>
<feature type="signal peptide" evidence="1">
    <location>
        <begin position="1"/>
        <end position="18"/>
    </location>
</feature>
<dbReference type="EMBL" id="JAUUTY010000897">
    <property type="protein sequence ID" value="KAK1572691.1"/>
    <property type="molecule type" value="Genomic_DNA"/>
</dbReference>
<organism evidence="2 3">
    <name type="scientific">Lolium multiflorum</name>
    <name type="common">Italian ryegrass</name>
    <name type="synonym">Lolium perenne subsp. multiflorum</name>
    <dbReference type="NCBI Taxonomy" id="4521"/>
    <lineage>
        <taxon>Eukaryota</taxon>
        <taxon>Viridiplantae</taxon>
        <taxon>Streptophyta</taxon>
        <taxon>Embryophyta</taxon>
        <taxon>Tracheophyta</taxon>
        <taxon>Spermatophyta</taxon>
        <taxon>Magnoliopsida</taxon>
        <taxon>Liliopsida</taxon>
        <taxon>Poales</taxon>
        <taxon>Poaceae</taxon>
        <taxon>BOP clade</taxon>
        <taxon>Pooideae</taxon>
        <taxon>Poodae</taxon>
        <taxon>Poeae</taxon>
        <taxon>Poeae Chloroplast Group 2 (Poeae type)</taxon>
        <taxon>Loliodinae</taxon>
        <taxon>Loliinae</taxon>
        <taxon>Lolium</taxon>
    </lineage>
</organism>
<evidence type="ECO:0000313" key="2">
    <source>
        <dbReference type="EMBL" id="KAK1572691.1"/>
    </source>
</evidence>
<evidence type="ECO:0000256" key="1">
    <source>
        <dbReference type="SAM" id="SignalP"/>
    </source>
</evidence>
<comment type="caution">
    <text evidence="2">The sequence shown here is derived from an EMBL/GenBank/DDBJ whole genome shotgun (WGS) entry which is preliminary data.</text>
</comment>
<keyword evidence="1" id="KW-0732">Signal</keyword>
<proteinExistence type="predicted"/>
<gene>
    <name evidence="2" type="ORF">QYE76_037627</name>
</gene>
<reference evidence="2" key="1">
    <citation type="submission" date="2023-07" db="EMBL/GenBank/DDBJ databases">
        <title>A chromosome-level genome assembly of Lolium multiflorum.</title>
        <authorList>
            <person name="Chen Y."/>
            <person name="Copetti D."/>
            <person name="Kolliker R."/>
            <person name="Studer B."/>
        </authorList>
    </citation>
    <scope>NUCLEOTIDE SEQUENCE</scope>
    <source>
        <strain evidence="2">02402/16</strain>
        <tissue evidence="2">Leaf</tissue>
    </source>
</reference>
<dbReference type="Proteomes" id="UP001231189">
    <property type="component" value="Unassembled WGS sequence"/>
</dbReference>
<accession>A0AAD8PN98</accession>
<feature type="chain" id="PRO_5042108501" evidence="1">
    <location>
        <begin position="19"/>
        <end position="109"/>
    </location>
</feature>
<keyword evidence="3" id="KW-1185">Reference proteome</keyword>
<evidence type="ECO:0000313" key="3">
    <source>
        <dbReference type="Proteomes" id="UP001231189"/>
    </source>
</evidence>
<name>A0AAD8PN98_LOLMU</name>
<sequence length="109" mass="12058">MLLMFLAFLTCIWQDKQFQCKITIDGIQPSENRWFRHSEDCTWGMQPDGNIPKCTKEGCTNKSGIGWISPIHTLDNATPFHETPSMELVEAKGVGAATPDDAMHGSTGS</sequence>
<dbReference type="AlphaFoldDB" id="A0AAD8PN98"/>